<protein>
    <submittedName>
        <fullName evidence="7">Transporter</fullName>
    </submittedName>
</protein>
<organism evidence="7 8">
    <name type="scientific">Deferribacter desulfuricans (strain DSM 14783 / JCM 11476 / NBRC 101012 / SSM1)</name>
    <dbReference type="NCBI Taxonomy" id="639282"/>
    <lineage>
        <taxon>Bacteria</taxon>
        <taxon>Pseudomonadati</taxon>
        <taxon>Deferribacterota</taxon>
        <taxon>Deferribacteres</taxon>
        <taxon>Deferribacterales</taxon>
        <taxon>Deferribacteraceae</taxon>
        <taxon>Deferribacter</taxon>
    </lineage>
</organism>
<evidence type="ECO:0000256" key="6">
    <source>
        <dbReference type="SAM" id="Phobius"/>
    </source>
</evidence>
<reference evidence="7 8" key="1">
    <citation type="journal article" date="2010" name="DNA Res.">
        <title>Bacterial lifestyle in a deep-sea hydrothermal vent chimney revealed by the genome sequence of the thermophilic bacterium Deferribacter desulfuricans SSM1.</title>
        <authorList>
            <person name="Takaki Y."/>
            <person name="Shimamura S."/>
            <person name="Nakagawa S."/>
            <person name="Fukuhara Y."/>
            <person name="Horikawa H."/>
            <person name="Ankai A."/>
            <person name="Harada T."/>
            <person name="Hosoyama A."/>
            <person name="Oguchi A."/>
            <person name="Fukui S."/>
            <person name="Fujita N."/>
            <person name="Takami H."/>
            <person name="Takai K."/>
        </authorList>
    </citation>
    <scope>NUCLEOTIDE SEQUENCE [LARGE SCALE GENOMIC DNA]</scope>
    <source>
        <strain evidence="8">DSM 14783 / JCM 11476 / NBRC 101012 / SSM1</strain>
    </source>
</reference>
<evidence type="ECO:0000256" key="5">
    <source>
        <dbReference type="ARBA" id="ARBA00023136"/>
    </source>
</evidence>
<dbReference type="PANTHER" id="PTHR21716:SF64">
    <property type="entry name" value="AI-2 TRANSPORT PROTEIN TQSA"/>
    <property type="match status" value="1"/>
</dbReference>
<evidence type="ECO:0000256" key="2">
    <source>
        <dbReference type="ARBA" id="ARBA00009773"/>
    </source>
</evidence>
<dbReference type="RefSeq" id="WP_013008701.1">
    <property type="nucleotide sequence ID" value="NC_013939.1"/>
</dbReference>
<name>D3P9R6_DEFDS</name>
<dbReference type="OrthoDB" id="9784366at2"/>
<sequence>MDFLKIEINFKNFLIILSTILILFLIFKIKNILTPFAIAFFISYLLDPVVDRLENLKFNRTLSVLIVFVLFSLIVIAIILFIFPVMINEINILLKKIPVYLQMLDNKIKEYNYYAIIQPYINEIKSFVVKNLGKISNILLDIFNVLSGYLGNFLNFVLLYSIVPILIFYFLKDFDSIVAKTKTMLEKKGFLNVVDKSEEFNSILKSYFRGQFIVSVLLGILYSVTLLIVGIEGAVFVGVLSGILSMVPYLGFIVGFVTSLLLAFIQFQDLFHPLFVVLGFTIVQVIESNLITPKIVGESLGLHPVAVIFAIMVGGSLFGIAGMIFSLPIAALIKVSFMDNLLTD</sequence>
<feature type="transmembrane region" description="Helical" evidence="6">
    <location>
        <begin position="270"/>
        <end position="286"/>
    </location>
</feature>
<feature type="transmembrane region" description="Helical" evidence="6">
    <location>
        <begin position="212"/>
        <end position="240"/>
    </location>
</feature>
<gene>
    <name evidence="7" type="ordered locus">DEFDS_2005</name>
</gene>
<evidence type="ECO:0000313" key="8">
    <source>
        <dbReference type="Proteomes" id="UP000001520"/>
    </source>
</evidence>
<evidence type="ECO:0000256" key="3">
    <source>
        <dbReference type="ARBA" id="ARBA00022692"/>
    </source>
</evidence>
<evidence type="ECO:0000256" key="1">
    <source>
        <dbReference type="ARBA" id="ARBA00004141"/>
    </source>
</evidence>
<keyword evidence="3 6" id="KW-0812">Transmembrane</keyword>
<dbReference type="KEGG" id="ddf:DEFDS_2005"/>
<keyword evidence="5 6" id="KW-0472">Membrane</keyword>
<feature type="transmembrane region" description="Helical" evidence="6">
    <location>
        <begin position="153"/>
        <end position="171"/>
    </location>
</feature>
<dbReference type="Pfam" id="PF01594">
    <property type="entry name" value="AI-2E_transport"/>
    <property type="match status" value="1"/>
</dbReference>
<dbReference type="STRING" id="639282.DEFDS_2005"/>
<evidence type="ECO:0000256" key="4">
    <source>
        <dbReference type="ARBA" id="ARBA00022989"/>
    </source>
</evidence>
<dbReference type="GO" id="GO:0055085">
    <property type="term" value="P:transmembrane transport"/>
    <property type="evidence" value="ECO:0007669"/>
    <property type="project" value="TreeGrafter"/>
</dbReference>
<keyword evidence="8" id="KW-1185">Reference proteome</keyword>
<dbReference type="Proteomes" id="UP000001520">
    <property type="component" value="Chromosome"/>
</dbReference>
<feature type="transmembrane region" description="Helical" evidence="6">
    <location>
        <begin position="246"/>
        <end position="265"/>
    </location>
</feature>
<dbReference type="InterPro" id="IPR002549">
    <property type="entry name" value="AI-2E-like"/>
</dbReference>
<dbReference type="EMBL" id="AP011529">
    <property type="protein sequence ID" value="BAI81456.1"/>
    <property type="molecule type" value="Genomic_DNA"/>
</dbReference>
<comment type="similarity">
    <text evidence="2">Belongs to the autoinducer-2 exporter (AI-2E) (TC 2.A.86) family.</text>
</comment>
<evidence type="ECO:0000313" key="7">
    <source>
        <dbReference type="EMBL" id="BAI81456.1"/>
    </source>
</evidence>
<feature type="transmembrane region" description="Helical" evidence="6">
    <location>
        <begin position="33"/>
        <end position="50"/>
    </location>
</feature>
<dbReference type="eggNOG" id="COG0628">
    <property type="taxonomic scope" value="Bacteria"/>
</dbReference>
<comment type="subcellular location">
    <subcellularLocation>
        <location evidence="1">Membrane</location>
        <topology evidence="1">Multi-pass membrane protein</topology>
    </subcellularLocation>
</comment>
<feature type="transmembrane region" description="Helical" evidence="6">
    <location>
        <begin position="62"/>
        <end position="87"/>
    </location>
</feature>
<dbReference type="AlphaFoldDB" id="D3P9R6"/>
<feature type="transmembrane region" description="Helical" evidence="6">
    <location>
        <begin position="306"/>
        <end position="333"/>
    </location>
</feature>
<dbReference type="GO" id="GO:0016020">
    <property type="term" value="C:membrane"/>
    <property type="evidence" value="ECO:0007669"/>
    <property type="project" value="UniProtKB-SubCell"/>
</dbReference>
<dbReference type="PANTHER" id="PTHR21716">
    <property type="entry name" value="TRANSMEMBRANE PROTEIN"/>
    <property type="match status" value="1"/>
</dbReference>
<proteinExistence type="inferred from homology"/>
<accession>D3P9R6</accession>
<keyword evidence="4 6" id="KW-1133">Transmembrane helix</keyword>
<dbReference type="HOGENOM" id="CLU_031275_8_0_0"/>